<protein>
    <submittedName>
        <fullName evidence="2">Ras association domain family member 6</fullName>
    </submittedName>
</protein>
<gene>
    <name evidence="2" type="ORF">mRhiFer1_014119</name>
</gene>
<evidence type="ECO:0000313" key="2">
    <source>
        <dbReference type="EMBL" id="KAF6372380.1"/>
    </source>
</evidence>
<accession>A0A7J7ZF94</accession>
<evidence type="ECO:0000313" key="3">
    <source>
        <dbReference type="Proteomes" id="UP000585614"/>
    </source>
</evidence>
<organism evidence="2 3">
    <name type="scientific">Rhinolophus ferrumequinum</name>
    <name type="common">Greater horseshoe bat</name>
    <dbReference type="NCBI Taxonomy" id="59479"/>
    <lineage>
        <taxon>Eukaryota</taxon>
        <taxon>Metazoa</taxon>
        <taxon>Chordata</taxon>
        <taxon>Craniata</taxon>
        <taxon>Vertebrata</taxon>
        <taxon>Euteleostomi</taxon>
        <taxon>Mammalia</taxon>
        <taxon>Eutheria</taxon>
        <taxon>Laurasiatheria</taxon>
        <taxon>Chiroptera</taxon>
        <taxon>Yinpterochiroptera</taxon>
        <taxon>Rhinolophoidea</taxon>
        <taxon>Rhinolophidae</taxon>
        <taxon>Rhinolophinae</taxon>
        <taxon>Rhinolophus</taxon>
    </lineage>
</organism>
<dbReference type="Proteomes" id="UP000585614">
    <property type="component" value="Unassembled WGS sequence"/>
</dbReference>
<sequence length="56" mass="6071">MRGHLLPGTLLDPEHSAMNQTRPLPSWGCLLKRELSSPPLSQVSLSNFSSPQSTAV</sequence>
<comment type="caution">
    <text evidence="2">The sequence shown here is derived from an EMBL/GenBank/DDBJ whole genome shotgun (WGS) entry which is preliminary data.</text>
</comment>
<name>A0A7J7ZF94_RHIFE</name>
<dbReference type="EMBL" id="JACAGC010000004">
    <property type="protein sequence ID" value="KAF6372380.1"/>
    <property type="molecule type" value="Genomic_DNA"/>
</dbReference>
<proteinExistence type="predicted"/>
<evidence type="ECO:0000256" key="1">
    <source>
        <dbReference type="SAM" id="MobiDB-lite"/>
    </source>
</evidence>
<reference evidence="2 3" key="1">
    <citation type="journal article" date="2020" name="Nature">
        <title>Six reference-quality genomes reveal evolution of bat adaptations.</title>
        <authorList>
            <person name="Jebb D."/>
            <person name="Huang Z."/>
            <person name="Pippel M."/>
            <person name="Hughes G.M."/>
            <person name="Lavrichenko K."/>
            <person name="Devanna P."/>
            <person name="Winkler S."/>
            <person name="Jermiin L.S."/>
            <person name="Skirmuntt E.C."/>
            <person name="Katzourakis A."/>
            <person name="Burkitt-Gray L."/>
            <person name="Ray D.A."/>
            <person name="Sullivan K.A.M."/>
            <person name="Roscito J.G."/>
            <person name="Kirilenko B.M."/>
            <person name="Davalos L.M."/>
            <person name="Corthals A.P."/>
            <person name="Power M.L."/>
            <person name="Jones G."/>
            <person name="Ransome R.D."/>
            <person name="Dechmann D.K.N."/>
            <person name="Locatelli A.G."/>
            <person name="Puechmaille S.J."/>
            <person name="Fedrigo O."/>
            <person name="Jarvis E.D."/>
            <person name="Hiller M."/>
            <person name="Vernes S.C."/>
            <person name="Myers E.W."/>
            <person name="Teeling E.C."/>
        </authorList>
    </citation>
    <scope>NUCLEOTIDE SEQUENCE [LARGE SCALE GENOMIC DNA]</scope>
    <source>
        <strain evidence="2">MRhiFer1</strain>
        <tissue evidence="2">Lung</tissue>
    </source>
</reference>
<dbReference type="AlphaFoldDB" id="A0A7J7ZF94"/>
<feature type="region of interest" description="Disordered" evidence="1">
    <location>
        <begin position="1"/>
        <end position="23"/>
    </location>
</feature>